<sequence length="527" mass="62424">MGWPTMIVTAVIVYYVVFKYLRQLLKYRYYQSQGVTTTYFPMPIVGSLLKFRDLVQDPKFKKLHFKQQNGVIYINDPELSYQILVEKGQFIDREQKQRSQFEQLLGQSLLQLKIGTKYYDRKRMIVEAIHSTTKQELFQTIIRQIHSRVQIWKQFYVEPKKDMELNKQIIDLVSQIIQMTVFGTPNLQKKLPFKSPGKVHELKIAQYMRIISKLLYKRSIRFSRMISNTFDQTFFKDERGLKRNITNFRNRVIEMVKERKILIKNTTKDQNQKESKSSNSKDIDFMSQLIMIKEPDELKTEQIADECIAFMHQSQANLCQFIQDLFEQIITNDSVYCKLKSELDKVFQLNFLRDLNAKQMDKLITIKTLGGLSYLDNVVNETLRMFPPQPFTSTFSFVKDIKINDKLCIKKGQGMQVNIKYLHNEQAYWKDPLFFNPDRFNKDSPQLTLIQNQQQNKSISFCPFSFGQRSCLGQRYTINIAKALVVVIFSLLEFKLLGRKILPYDENERDEVKDYIEKQMIVAVYNM</sequence>
<evidence type="ECO:0000256" key="5">
    <source>
        <dbReference type="ARBA" id="ARBA00023004"/>
    </source>
</evidence>
<evidence type="ECO:0000313" key="10">
    <source>
        <dbReference type="Proteomes" id="UP000039865"/>
    </source>
</evidence>
<dbReference type="InterPro" id="IPR036396">
    <property type="entry name" value="Cyt_P450_sf"/>
</dbReference>
<accession>A0A078B0M5</accession>
<dbReference type="InterPro" id="IPR002401">
    <property type="entry name" value="Cyt_P450_E_grp-I"/>
</dbReference>
<keyword evidence="5 7" id="KW-0408">Iron</keyword>
<organism evidence="9 10">
    <name type="scientific">Stylonychia lemnae</name>
    <name type="common">Ciliate</name>
    <dbReference type="NCBI Taxonomy" id="5949"/>
    <lineage>
        <taxon>Eukaryota</taxon>
        <taxon>Sar</taxon>
        <taxon>Alveolata</taxon>
        <taxon>Ciliophora</taxon>
        <taxon>Intramacronucleata</taxon>
        <taxon>Spirotrichea</taxon>
        <taxon>Stichotrichia</taxon>
        <taxon>Sporadotrichida</taxon>
        <taxon>Oxytrichidae</taxon>
        <taxon>Stylonychinae</taxon>
        <taxon>Stylonychia</taxon>
    </lineage>
</organism>
<dbReference type="InterPro" id="IPR001128">
    <property type="entry name" value="Cyt_P450"/>
</dbReference>
<keyword evidence="10" id="KW-1185">Reference proteome</keyword>
<protein>
    <submittedName>
        <fullName evidence="9">Cytochrome p450</fullName>
    </submittedName>
</protein>
<dbReference type="GO" id="GO:0016705">
    <property type="term" value="F:oxidoreductase activity, acting on paired donors, with incorporation or reduction of molecular oxygen"/>
    <property type="evidence" value="ECO:0007669"/>
    <property type="project" value="InterPro"/>
</dbReference>
<feature type="binding site" description="axial binding residue" evidence="7">
    <location>
        <position position="471"/>
    </location>
    <ligand>
        <name>heme</name>
        <dbReference type="ChEBI" id="CHEBI:30413"/>
    </ligand>
    <ligandPart>
        <name>Fe</name>
        <dbReference type="ChEBI" id="CHEBI:18248"/>
    </ligandPart>
</feature>
<dbReference type="OrthoDB" id="286446at2759"/>
<proteinExistence type="inferred from homology"/>
<evidence type="ECO:0000256" key="6">
    <source>
        <dbReference type="ARBA" id="ARBA00023033"/>
    </source>
</evidence>
<dbReference type="InterPro" id="IPR050196">
    <property type="entry name" value="Cytochrome_P450_Monoox"/>
</dbReference>
<comment type="similarity">
    <text evidence="1 8">Belongs to the cytochrome P450 family.</text>
</comment>
<gene>
    <name evidence="9" type="primary">Contig19436.g20607</name>
    <name evidence="9" type="ORF">STYLEM_15761</name>
</gene>
<reference evidence="9 10" key="1">
    <citation type="submission" date="2014-06" db="EMBL/GenBank/DDBJ databases">
        <authorList>
            <person name="Swart Estienne"/>
        </authorList>
    </citation>
    <scope>NUCLEOTIDE SEQUENCE [LARGE SCALE GENOMIC DNA]</scope>
    <source>
        <strain evidence="9 10">130c</strain>
    </source>
</reference>
<dbReference type="PRINTS" id="PR00463">
    <property type="entry name" value="EP450I"/>
</dbReference>
<evidence type="ECO:0000256" key="7">
    <source>
        <dbReference type="PIRSR" id="PIRSR602401-1"/>
    </source>
</evidence>
<dbReference type="OMA" id="YGPSIAM"/>
<keyword evidence="4 8" id="KW-0560">Oxidoreductase</keyword>
<dbReference type="Pfam" id="PF00067">
    <property type="entry name" value="p450"/>
    <property type="match status" value="1"/>
</dbReference>
<dbReference type="InterPro" id="IPR017972">
    <property type="entry name" value="Cyt_P450_CS"/>
</dbReference>
<keyword evidence="6 8" id="KW-0503">Monooxygenase</keyword>
<dbReference type="AlphaFoldDB" id="A0A078B0M5"/>
<evidence type="ECO:0000256" key="8">
    <source>
        <dbReference type="RuleBase" id="RU000461"/>
    </source>
</evidence>
<dbReference type="EMBL" id="CCKQ01014866">
    <property type="protein sequence ID" value="CDW86663.1"/>
    <property type="molecule type" value="Genomic_DNA"/>
</dbReference>
<dbReference type="GO" id="GO:0020037">
    <property type="term" value="F:heme binding"/>
    <property type="evidence" value="ECO:0007669"/>
    <property type="project" value="InterPro"/>
</dbReference>
<keyword evidence="3 7" id="KW-0479">Metal-binding</keyword>
<dbReference type="SUPFAM" id="SSF48264">
    <property type="entry name" value="Cytochrome P450"/>
    <property type="match status" value="1"/>
</dbReference>
<evidence type="ECO:0000256" key="3">
    <source>
        <dbReference type="ARBA" id="ARBA00022723"/>
    </source>
</evidence>
<dbReference type="PROSITE" id="PS00086">
    <property type="entry name" value="CYTOCHROME_P450"/>
    <property type="match status" value="1"/>
</dbReference>
<evidence type="ECO:0000256" key="1">
    <source>
        <dbReference type="ARBA" id="ARBA00010617"/>
    </source>
</evidence>
<evidence type="ECO:0000256" key="4">
    <source>
        <dbReference type="ARBA" id="ARBA00023002"/>
    </source>
</evidence>
<dbReference type="GO" id="GO:0005506">
    <property type="term" value="F:iron ion binding"/>
    <property type="evidence" value="ECO:0007669"/>
    <property type="project" value="InterPro"/>
</dbReference>
<evidence type="ECO:0000313" key="9">
    <source>
        <dbReference type="EMBL" id="CDW86663.1"/>
    </source>
</evidence>
<dbReference type="Proteomes" id="UP000039865">
    <property type="component" value="Unassembled WGS sequence"/>
</dbReference>
<dbReference type="GO" id="GO:0004497">
    <property type="term" value="F:monooxygenase activity"/>
    <property type="evidence" value="ECO:0007669"/>
    <property type="project" value="UniProtKB-KW"/>
</dbReference>
<dbReference type="PANTHER" id="PTHR24291">
    <property type="entry name" value="CYTOCHROME P450 FAMILY 4"/>
    <property type="match status" value="1"/>
</dbReference>
<keyword evidence="2 7" id="KW-0349">Heme</keyword>
<dbReference type="PANTHER" id="PTHR24291:SF50">
    <property type="entry name" value="BIFUNCTIONAL ALBAFLAVENONE MONOOXYGENASE_TERPENE SYNTHASE"/>
    <property type="match status" value="1"/>
</dbReference>
<comment type="cofactor">
    <cofactor evidence="7">
        <name>heme</name>
        <dbReference type="ChEBI" id="CHEBI:30413"/>
    </cofactor>
</comment>
<name>A0A078B0M5_STYLE</name>
<evidence type="ECO:0000256" key="2">
    <source>
        <dbReference type="ARBA" id="ARBA00022617"/>
    </source>
</evidence>
<dbReference type="InParanoid" id="A0A078B0M5"/>
<dbReference type="Gene3D" id="1.10.630.10">
    <property type="entry name" value="Cytochrome P450"/>
    <property type="match status" value="1"/>
</dbReference>